<dbReference type="EMBL" id="CAJNNV010030716">
    <property type="protein sequence ID" value="CAE8633311.1"/>
    <property type="molecule type" value="Genomic_DNA"/>
</dbReference>
<comment type="caution">
    <text evidence="3">The sequence shown here is derived from an EMBL/GenBank/DDBJ whole genome shotgun (WGS) entry which is preliminary data.</text>
</comment>
<dbReference type="SUPFAM" id="SSF117281">
    <property type="entry name" value="Kelch motif"/>
    <property type="match status" value="2"/>
</dbReference>
<dbReference type="Gene3D" id="2.120.10.80">
    <property type="entry name" value="Kelch-type beta propeller"/>
    <property type="match status" value="3"/>
</dbReference>
<keyword evidence="2" id="KW-0677">Repeat</keyword>
<dbReference type="AlphaFoldDB" id="A0A813H680"/>
<evidence type="ECO:0000256" key="1">
    <source>
        <dbReference type="ARBA" id="ARBA00022441"/>
    </source>
</evidence>
<sequence length="463" mass="49953">MESCTADLRKLQFTDIKVDTPSRHSVVKEADYVPDLCSVMQKGSVAELVSYFCLFHDACAILRASRVFIHPHFRSTLRVCRGIMLCGGFTLNRTICNSAVMFHPDRKAWSTLPPMSQPRTAAADAVDGSHLYLCGGSTSLDMATGRNETLRCSESYDALLEQWTPLPLMADLRLQAMAVWWAGRLYVFGGHHCNAPPVNMPERPTTSVQCFDPLWNNGTWNDLAPMSHGRVNAACLAAPEGIYLCGGESDSLGRGVLAASERFDTVRGSWEALPPLAGGPRTKAFSARIADAVFVCGGMGGSPGQSALRSVECFALAATTTTATPTAPTIPASGQWVARSPMNEARFSFGFSAGSAVVAGLLYICSGNRENFASVERFHPALDRWESVAPMSELRVMCMVGEAAGLLFVFGGMEPRSEAKSSCECFDPALGRWTALPPMPGPRYGACIAGVTVRSRYCEPSQF</sequence>
<dbReference type="InterPro" id="IPR015915">
    <property type="entry name" value="Kelch-typ_b-propeller"/>
</dbReference>
<organism evidence="3 5">
    <name type="scientific">Polarella glacialis</name>
    <name type="common">Dinoflagellate</name>
    <dbReference type="NCBI Taxonomy" id="89957"/>
    <lineage>
        <taxon>Eukaryota</taxon>
        <taxon>Sar</taxon>
        <taxon>Alveolata</taxon>
        <taxon>Dinophyceae</taxon>
        <taxon>Suessiales</taxon>
        <taxon>Suessiaceae</taxon>
        <taxon>Polarella</taxon>
    </lineage>
</organism>
<gene>
    <name evidence="3" type="ORF">PGLA1383_LOCUS49220</name>
    <name evidence="4" type="ORF">PGLA2088_LOCUS41480</name>
</gene>
<dbReference type="EMBL" id="CAJNNW010033853">
    <property type="protein sequence ID" value="CAE8720693.1"/>
    <property type="molecule type" value="Genomic_DNA"/>
</dbReference>
<dbReference type="InterPro" id="IPR006652">
    <property type="entry name" value="Kelch_1"/>
</dbReference>
<dbReference type="PANTHER" id="PTHR45632">
    <property type="entry name" value="LD33804P"/>
    <property type="match status" value="1"/>
</dbReference>
<protein>
    <submittedName>
        <fullName evidence="3">Uncharacterized protein</fullName>
    </submittedName>
</protein>
<name>A0A813H680_POLGL</name>
<dbReference type="Proteomes" id="UP000626109">
    <property type="component" value="Unassembled WGS sequence"/>
</dbReference>
<dbReference type="SMART" id="SM00612">
    <property type="entry name" value="Kelch"/>
    <property type="match status" value="7"/>
</dbReference>
<evidence type="ECO:0000313" key="5">
    <source>
        <dbReference type="Proteomes" id="UP000654075"/>
    </source>
</evidence>
<evidence type="ECO:0000313" key="3">
    <source>
        <dbReference type="EMBL" id="CAE8633311.1"/>
    </source>
</evidence>
<dbReference type="PANTHER" id="PTHR45632:SF3">
    <property type="entry name" value="KELCH-LIKE PROTEIN 32"/>
    <property type="match status" value="1"/>
</dbReference>
<dbReference type="OrthoDB" id="45365at2759"/>
<keyword evidence="5" id="KW-1185">Reference proteome</keyword>
<dbReference type="Proteomes" id="UP000654075">
    <property type="component" value="Unassembled WGS sequence"/>
</dbReference>
<reference evidence="3" key="1">
    <citation type="submission" date="2021-02" db="EMBL/GenBank/DDBJ databases">
        <authorList>
            <person name="Dougan E. K."/>
            <person name="Rhodes N."/>
            <person name="Thang M."/>
            <person name="Chan C."/>
        </authorList>
    </citation>
    <scope>NUCLEOTIDE SEQUENCE</scope>
</reference>
<keyword evidence="1" id="KW-0880">Kelch repeat</keyword>
<evidence type="ECO:0000256" key="2">
    <source>
        <dbReference type="ARBA" id="ARBA00022737"/>
    </source>
</evidence>
<dbReference type="Pfam" id="PF01344">
    <property type="entry name" value="Kelch_1"/>
    <property type="match status" value="2"/>
</dbReference>
<accession>A0A813H680</accession>
<proteinExistence type="predicted"/>
<evidence type="ECO:0000313" key="4">
    <source>
        <dbReference type="EMBL" id="CAE8720693.1"/>
    </source>
</evidence>